<gene>
    <name evidence="1" type="ORF">GWK10_15205</name>
</gene>
<comment type="caution">
    <text evidence="1">The sequence shown here is derived from an EMBL/GenBank/DDBJ whole genome shotgun (WGS) entry which is preliminary data.</text>
</comment>
<dbReference type="Pfam" id="PF16267">
    <property type="entry name" value="DUF4920"/>
    <property type="match status" value="1"/>
</dbReference>
<dbReference type="AlphaFoldDB" id="A0A6M0CKT2"/>
<sequence length="153" mass="17043">MKVIQLFGLILMTCGIVSCQRQFENFGAEVKGDRSTMTTAMLKKYESLKENDTIQATFEAPINSVCAKKGCWMRLDMGNGQETMVRFKDYGFFMPLDAKGNVIVQGKAFVSKTSVEDLKHYAKDAGKSEEEIAAITKPEVTYSFIADGVLLEK</sequence>
<name>A0A6M0CKT2_9FLAO</name>
<evidence type="ECO:0000313" key="2">
    <source>
        <dbReference type="Proteomes" id="UP000474296"/>
    </source>
</evidence>
<dbReference type="InterPro" id="IPR032577">
    <property type="entry name" value="DUF4920"/>
</dbReference>
<dbReference type="Proteomes" id="UP000474296">
    <property type="component" value="Unassembled WGS sequence"/>
</dbReference>
<proteinExistence type="predicted"/>
<reference evidence="1 2" key="1">
    <citation type="submission" date="2020-01" db="EMBL/GenBank/DDBJ databases">
        <title>Spongiivirga citrea KCTC 32990T.</title>
        <authorList>
            <person name="Wang G."/>
        </authorList>
    </citation>
    <scope>NUCLEOTIDE SEQUENCE [LARGE SCALE GENOMIC DNA]</scope>
    <source>
        <strain evidence="1 2">KCTC 32990</strain>
    </source>
</reference>
<dbReference type="PROSITE" id="PS51257">
    <property type="entry name" value="PROKAR_LIPOPROTEIN"/>
    <property type="match status" value="1"/>
</dbReference>
<accession>A0A6M0CKT2</accession>
<dbReference type="EMBL" id="JAABOQ010000006">
    <property type="protein sequence ID" value="NER18566.1"/>
    <property type="molecule type" value="Genomic_DNA"/>
</dbReference>
<keyword evidence="2" id="KW-1185">Reference proteome</keyword>
<organism evidence="1 2">
    <name type="scientific">Spongiivirga citrea</name>
    <dbReference type="NCBI Taxonomy" id="1481457"/>
    <lineage>
        <taxon>Bacteria</taxon>
        <taxon>Pseudomonadati</taxon>
        <taxon>Bacteroidota</taxon>
        <taxon>Flavobacteriia</taxon>
        <taxon>Flavobacteriales</taxon>
        <taxon>Flavobacteriaceae</taxon>
        <taxon>Spongiivirga</taxon>
    </lineage>
</organism>
<evidence type="ECO:0000313" key="1">
    <source>
        <dbReference type="EMBL" id="NER18566.1"/>
    </source>
</evidence>
<protein>
    <submittedName>
        <fullName evidence="1">DUF4920 domain-containing protein</fullName>
    </submittedName>
</protein>